<evidence type="ECO:0000313" key="4">
    <source>
        <dbReference type="WBParaSite" id="PSAMB.scaffold1533size30385.g13617.t1"/>
    </source>
</evidence>
<dbReference type="AlphaFoldDB" id="A0A914V799"/>
<name>A0A914V799_9BILA</name>
<feature type="chain" id="PRO_5037184941" evidence="2">
    <location>
        <begin position="18"/>
        <end position="217"/>
    </location>
</feature>
<evidence type="ECO:0000256" key="2">
    <source>
        <dbReference type="SAM" id="SignalP"/>
    </source>
</evidence>
<organism evidence="3 4">
    <name type="scientific">Plectus sambesii</name>
    <dbReference type="NCBI Taxonomy" id="2011161"/>
    <lineage>
        <taxon>Eukaryota</taxon>
        <taxon>Metazoa</taxon>
        <taxon>Ecdysozoa</taxon>
        <taxon>Nematoda</taxon>
        <taxon>Chromadorea</taxon>
        <taxon>Plectida</taxon>
        <taxon>Plectina</taxon>
        <taxon>Plectoidea</taxon>
        <taxon>Plectidae</taxon>
        <taxon>Plectus</taxon>
    </lineage>
</organism>
<protein>
    <submittedName>
        <fullName evidence="4">Uncharacterized protein</fullName>
    </submittedName>
</protein>
<feature type="coiled-coil region" evidence="1">
    <location>
        <begin position="40"/>
        <end position="67"/>
    </location>
</feature>
<reference evidence="4" key="1">
    <citation type="submission" date="2022-11" db="UniProtKB">
        <authorList>
            <consortium name="WormBaseParasite"/>
        </authorList>
    </citation>
    <scope>IDENTIFICATION</scope>
</reference>
<proteinExistence type="predicted"/>
<sequence length="217" mass="23976">MLLPGFLVSVIQLAAVGVSLEALRQGAQTSIDPQKARQRMQLLKDHSREQDRAIDELNEQLKENDSKIIPAKVGRAYSPAVRLMCMRFVDFKVSFEKIPHVITAVLLMAGFQLSEVLNERTVWRIAGAEALALAHAQVAQQMTECSGNFTLQMDETSKFGQQYLATTVRTDNGETFVLGLNEMANKSAQPMLAIFKEKLADLDAVKGKEGTANLLLL</sequence>
<keyword evidence="1" id="KW-0175">Coiled coil</keyword>
<accession>A0A914V799</accession>
<feature type="signal peptide" evidence="2">
    <location>
        <begin position="1"/>
        <end position="17"/>
    </location>
</feature>
<keyword evidence="2" id="KW-0732">Signal</keyword>
<keyword evidence="3" id="KW-1185">Reference proteome</keyword>
<evidence type="ECO:0000256" key="1">
    <source>
        <dbReference type="SAM" id="Coils"/>
    </source>
</evidence>
<evidence type="ECO:0000313" key="3">
    <source>
        <dbReference type="Proteomes" id="UP000887566"/>
    </source>
</evidence>
<dbReference type="WBParaSite" id="PSAMB.scaffold1533size30385.g13617.t1">
    <property type="protein sequence ID" value="PSAMB.scaffold1533size30385.g13617.t1"/>
    <property type="gene ID" value="PSAMB.scaffold1533size30385.g13617"/>
</dbReference>
<dbReference type="Proteomes" id="UP000887566">
    <property type="component" value="Unplaced"/>
</dbReference>